<feature type="transmembrane region" description="Helical" evidence="1">
    <location>
        <begin position="107"/>
        <end position="128"/>
    </location>
</feature>
<evidence type="ECO:0000313" key="4">
    <source>
        <dbReference type="Proteomes" id="UP000275663"/>
    </source>
</evidence>
<keyword evidence="1" id="KW-0812">Transmembrane</keyword>
<dbReference type="Pfam" id="PF04892">
    <property type="entry name" value="VanZ"/>
    <property type="match status" value="1"/>
</dbReference>
<keyword evidence="1" id="KW-0472">Membrane</keyword>
<evidence type="ECO:0000259" key="2">
    <source>
        <dbReference type="Pfam" id="PF04892"/>
    </source>
</evidence>
<keyword evidence="4" id="KW-1185">Reference proteome</keyword>
<feature type="transmembrane region" description="Helical" evidence="1">
    <location>
        <begin position="20"/>
        <end position="38"/>
    </location>
</feature>
<dbReference type="RefSeq" id="WP_126126353.1">
    <property type="nucleotide sequence ID" value="NZ_CP034464.1"/>
</dbReference>
<protein>
    <recommendedName>
        <fullName evidence="2">VanZ-like domain-containing protein</fullName>
    </recommendedName>
</protein>
<keyword evidence="1" id="KW-1133">Transmembrane helix</keyword>
<dbReference type="InterPro" id="IPR006976">
    <property type="entry name" value="VanZ-like"/>
</dbReference>
<sequence length="141" mass="15863">MSFQAFHLRLRNMLSYRRSFLLGAIFFATMVAIGAIPGEATALSARIPDKLLHFVAYSFLTCCIFGSLKGGLWSRSWRSIVYVGMLGALDENIQRFMPYRSCDIADWAFDMLAATLSVLILSLIYRLLNPVPTSEELLKSI</sequence>
<evidence type="ECO:0000256" key="1">
    <source>
        <dbReference type="SAM" id="Phobius"/>
    </source>
</evidence>
<accession>A0A3Q9BNN3</accession>
<dbReference type="AlphaFoldDB" id="A0A3Q9BNN3"/>
<feature type="transmembrane region" description="Helical" evidence="1">
    <location>
        <begin position="50"/>
        <end position="68"/>
    </location>
</feature>
<gene>
    <name evidence="3" type="ORF">EJN92_02340</name>
</gene>
<dbReference type="OrthoDB" id="8665993at2"/>
<reference evidence="3 4" key="1">
    <citation type="journal article" date="2011" name="Int. J. Syst. Evol. Microbiol.">
        <title>Description of Undibacterium oligocarboniphilum sp. nov., isolated from purified water, and Undibacterium pigrum strain CCUG 49012 as the type strain of Undibacterium parvum sp. nov., and emended descriptions of the genus Undibacterium and the species Undibacterium pigrum.</title>
        <authorList>
            <person name="Eder W."/>
            <person name="Wanner G."/>
            <person name="Ludwig W."/>
            <person name="Busse H.J."/>
            <person name="Ziemke-Kageler F."/>
            <person name="Lang E."/>
        </authorList>
    </citation>
    <scope>NUCLEOTIDE SEQUENCE [LARGE SCALE GENOMIC DNA]</scope>
    <source>
        <strain evidence="3 4">DSM 23061</strain>
    </source>
</reference>
<feature type="domain" description="VanZ-like" evidence="2">
    <location>
        <begin position="48"/>
        <end position="124"/>
    </location>
</feature>
<dbReference type="KEGG" id="upv:EJN92_02340"/>
<dbReference type="EMBL" id="CP034464">
    <property type="protein sequence ID" value="AZP10954.1"/>
    <property type="molecule type" value="Genomic_DNA"/>
</dbReference>
<organism evidence="3 4">
    <name type="scientific">Undibacterium parvum</name>
    <dbReference type="NCBI Taxonomy" id="401471"/>
    <lineage>
        <taxon>Bacteria</taxon>
        <taxon>Pseudomonadati</taxon>
        <taxon>Pseudomonadota</taxon>
        <taxon>Betaproteobacteria</taxon>
        <taxon>Burkholderiales</taxon>
        <taxon>Oxalobacteraceae</taxon>
        <taxon>Undibacterium</taxon>
    </lineage>
</organism>
<proteinExistence type="predicted"/>
<dbReference type="Proteomes" id="UP000275663">
    <property type="component" value="Chromosome"/>
</dbReference>
<evidence type="ECO:0000313" key="3">
    <source>
        <dbReference type="EMBL" id="AZP10954.1"/>
    </source>
</evidence>
<dbReference type="NCBIfam" id="NF037970">
    <property type="entry name" value="vanZ_1"/>
    <property type="match status" value="1"/>
</dbReference>
<name>A0A3Q9BNN3_9BURK</name>